<dbReference type="GO" id="GO:0005975">
    <property type="term" value="P:carbohydrate metabolic process"/>
    <property type="evidence" value="ECO:0007669"/>
    <property type="project" value="InterPro"/>
</dbReference>
<comment type="caution">
    <text evidence="4">The sequence shown here is derived from an EMBL/GenBank/DDBJ whole genome shotgun (WGS) entry which is preliminary data.</text>
</comment>
<sequence>MKEKELKDQLSFSPVLEGGLLPEDFTQYDNVIIGGMGGSGMAARLLFFLDPLFPAWIHDDYGFPEKHEGKTLYVAISYSGNTKETLSFVQEALDKKYPLAVIASGGKLLEIAKEHNIPYVLIPSGFQPRNAVIYTLKGLLRVLGKDDLIEKLEKSNVDFSKACELGQDLGKKFENKIPVIYSSRVNKNLSYLWKIILNETAKVPAFYNYFPELAHNEMQGIIPKTAGPLVERIKILILLDPEGDVKLEHHMEAFQKFMSTQGVDLESVNMPEDAVYKLIFTFVVAGAMAYTIAELHGTDPNDIQMIESFKKLL</sequence>
<dbReference type="Pfam" id="PF10432">
    <property type="entry name" value="bact-PGI_C"/>
    <property type="match status" value="1"/>
</dbReference>
<dbReference type="GO" id="GO:0097367">
    <property type="term" value="F:carbohydrate derivative binding"/>
    <property type="evidence" value="ECO:0007669"/>
    <property type="project" value="InterPro"/>
</dbReference>
<dbReference type="GO" id="GO:1901135">
    <property type="term" value="P:carbohydrate derivative metabolic process"/>
    <property type="evidence" value="ECO:0007669"/>
    <property type="project" value="InterPro"/>
</dbReference>
<dbReference type="AlphaFoldDB" id="A0A1G2UG90"/>
<dbReference type="InterPro" id="IPR046348">
    <property type="entry name" value="SIS_dom_sf"/>
</dbReference>
<evidence type="ECO:0000256" key="1">
    <source>
        <dbReference type="ARBA" id="ARBA00010523"/>
    </source>
</evidence>
<keyword evidence="2" id="KW-0413">Isomerase</keyword>
<dbReference type="SUPFAM" id="SSF53697">
    <property type="entry name" value="SIS domain"/>
    <property type="match status" value="1"/>
</dbReference>
<dbReference type="InterPro" id="IPR001347">
    <property type="entry name" value="SIS_dom"/>
</dbReference>
<dbReference type="InterPro" id="IPR019490">
    <property type="entry name" value="Glu6P/Mann6P_isomerase_C"/>
</dbReference>
<feature type="domain" description="SIS" evidence="3">
    <location>
        <begin position="21"/>
        <end position="154"/>
    </location>
</feature>
<reference evidence="4 5" key="1">
    <citation type="journal article" date="2016" name="Nat. Commun.">
        <title>Thousands of microbial genomes shed light on interconnected biogeochemical processes in an aquifer system.</title>
        <authorList>
            <person name="Anantharaman K."/>
            <person name="Brown C.T."/>
            <person name="Hug L.A."/>
            <person name="Sharon I."/>
            <person name="Castelle C.J."/>
            <person name="Probst A.J."/>
            <person name="Thomas B.C."/>
            <person name="Singh A."/>
            <person name="Wilkins M.J."/>
            <person name="Karaoz U."/>
            <person name="Brodie E.L."/>
            <person name="Williams K.H."/>
            <person name="Hubbard S.S."/>
            <person name="Banfield J.F."/>
        </authorList>
    </citation>
    <scope>NUCLEOTIDE SEQUENCE [LARGE SCALE GENOMIC DNA]</scope>
</reference>
<evidence type="ECO:0000259" key="3">
    <source>
        <dbReference type="PROSITE" id="PS51464"/>
    </source>
</evidence>
<dbReference type="GO" id="GO:0004476">
    <property type="term" value="F:mannose-6-phosphate isomerase activity"/>
    <property type="evidence" value="ECO:0007669"/>
    <property type="project" value="InterPro"/>
</dbReference>
<gene>
    <name evidence="4" type="ORF">A3I86_00970</name>
</gene>
<dbReference type="Proteomes" id="UP000177096">
    <property type="component" value="Unassembled WGS sequence"/>
</dbReference>
<evidence type="ECO:0000256" key="2">
    <source>
        <dbReference type="ARBA" id="ARBA00023235"/>
    </source>
</evidence>
<evidence type="ECO:0000313" key="4">
    <source>
        <dbReference type="EMBL" id="OHB08415.1"/>
    </source>
</evidence>
<proteinExistence type="inferred from homology"/>
<protein>
    <recommendedName>
        <fullName evidence="3">SIS domain-containing protein</fullName>
    </recommendedName>
</protein>
<accession>A0A1G2UG90</accession>
<dbReference type="Gene3D" id="3.40.50.10490">
    <property type="entry name" value="Glucose-6-phosphate isomerase like protein, domain 1"/>
    <property type="match status" value="2"/>
</dbReference>
<dbReference type="GO" id="GO:0004347">
    <property type="term" value="F:glucose-6-phosphate isomerase activity"/>
    <property type="evidence" value="ECO:0007669"/>
    <property type="project" value="InterPro"/>
</dbReference>
<dbReference type="EMBL" id="MHWM01000026">
    <property type="protein sequence ID" value="OHB08415.1"/>
    <property type="molecule type" value="Genomic_DNA"/>
</dbReference>
<evidence type="ECO:0000313" key="5">
    <source>
        <dbReference type="Proteomes" id="UP000177096"/>
    </source>
</evidence>
<dbReference type="PROSITE" id="PS51464">
    <property type="entry name" value="SIS"/>
    <property type="match status" value="1"/>
</dbReference>
<organism evidence="4 5">
    <name type="scientific">Candidatus Zambryskibacteria bacterium RIFCSPLOWO2_02_FULL_39_14</name>
    <dbReference type="NCBI Taxonomy" id="1802769"/>
    <lineage>
        <taxon>Bacteria</taxon>
        <taxon>Candidatus Zambryskiibacteriota</taxon>
    </lineage>
</organism>
<comment type="similarity">
    <text evidence="1">Belongs to the PGI/PMI family.</text>
</comment>
<name>A0A1G2UG90_9BACT</name>